<keyword evidence="1" id="KW-0732">Signal</keyword>
<evidence type="ECO:0000313" key="2">
    <source>
        <dbReference type="EMBL" id="TGV01344.1"/>
    </source>
</evidence>
<feature type="chain" id="PRO_5020884203" description="Substrate import-associated zinc metallohydrolase lipoprotein" evidence="1">
    <location>
        <begin position="30"/>
        <end position="292"/>
    </location>
</feature>
<dbReference type="EMBL" id="SRSO01000024">
    <property type="protein sequence ID" value="TGV01344.1"/>
    <property type="molecule type" value="Genomic_DNA"/>
</dbReference>
<reference evidence="2 3" key="1">
    <citation type="submission" date="2019-04" db="EMBL/GenBank/DDBJ databases">
        <authorList>
            <person name="Liu A."/>
        </authorList>
    </citation>
    <scope>NUCLEOTIDE SEQUENCE [LARGE SCALE GENOMIC DNA]</scope>
    <source>
        <strain evidence="2 3">RZ03</strain>
    </source>
</reference>
<dbReference type="InterPro" id="IPR030890">
    <property type="entry name" value="LP_HExxH_w_TonB"/>
</dbReference>
<sequence>MIIINFNTMKKYFIIALLSITTISFTACSDGSDSVGESQIDTSTPILNDLDDWLRSNFVSPYNIEVLYKWDINDTDIDRILHPPLESSVKPVAEALQKAWIEPYTTLGGADFIKKIAPRQFTLVGGFNFNPNSPTITLGIAEAGTKITLFNIDFLDFTDINSIKQPLKTVQHEYGHILNQNIPIDIAYGQINPENYNSNWFNRSDAEARELGYITAYASSQEGEDFVEMVSEMLTNSKEDFDAIVSSIVSAEARAIIRLKEAMVVEYYQTNFGIDIYELQALTDAATQELVN</sequence>
<feature type="signal peptide" evidence="1">
    <location>
        <begin position="1"/>
        <end position="29"/>
    </location>
</feature>
<dbReference type="Gene3D" id="3.40.390.70">
    <property type="match status" value="1"/>
</dbReference>
<organism evidence="2 3">
    <name type="scientific">Flavivirga rizhaonensis</name>
    <dbReference type="NCBI Taxonomy" id="2559571"/>
    <lineage>
        <taxon>Bacteria</taxon>
        <taxon>Pseudomonadati</taxon>
        <taxon>Bacteroidota</taxon>
        <taxon>Flavobacteriia</taxon>
        <taxon>Flavobacteriales</taxon>
        <taxon>Flavobacteriaceae</taxon>
        <taxon>Flavivirga</taxon>
    </lineage>
</organism>
<dbReference type="OrthoDB" id="1113652at2"/>
<proteinExistence type="predicted"/>
<name>A0A4V3P4G6_9FLAO</name>
<dbReference type="Pfam" id="PF15890">
    <property type="entry name" value="Peptidase_Mx1"/>
    <property type="match status" value="1"/>
</dbReference>
<evidence type="ECO:0000313" key="3">
    <source>
        <dbReference type="Proteomes" id="UP000307602"/>
    </source>
</evidence>
<dbReference type="AlphaFoldDB" id="A0A4V3P4G6"/>
<protein>
    <recommendedName>
        <fullName evidence="4">Substrate import-associated zinc metallohydrolase lipoprotein</fullName>
    </recommendedName>
</protein>
<evidence type="ECO:0000256" key="1">
    <source>
        <dbReference type="SAM" id="SignalP"/>
    </source>
</evidence>
<dbReference type="Proteomes" id="UP000307602">
    <property type="component" value="Unassembled WGS sequence"/>
</dbReference>
<evidence type="ECO:0008006" key="4">
    <source>
        <dbReference type="Google" id="ProtNLM"/>
    </source>
</evidence>
<keyword evidence="3" id="KW-1185">Reference proteome</keyword>
<comment type="caution">
    <text evidence="2">The sequence shown here is derived from an EMBL/GenBank/DDBJ whole genome shotgun (WGS) entry which is preliminary data.</text>
</comment>
<dbReference type="NCBIfam" id="TIGR04549">
    <property type="entry name" value="LP_HExxH_w_tonB"/>
    <property type="match status" value="1"/>
</dbReference>
<gene>
    <name evidence="2" type="ORF">EM932_15550</name>
</gene>
<accession>A0A4V3P4G6</accession>